<keyword evidence="2" id="KW-1185">Reference proteome</keyword>
<proteinExistence type="predicted"/>
<reference evidence="1 2" key="1">
    <citation type="submission" date="2022-01" db="EMBL/GenBank/DDBJ databases">
        <title>A chromosomal length assembly of Cordylochernes scorpioides.</title>
        <authorList>
            <person name="Zeh D."/>
            <person name="Zeh J."/>
        </authorList>
    </citation>
    <scope>NUCLEOTIDE SEQUENCE [LARGE SCALE GENOMIC DNA]</scope>
    <source>
        <strain evidence="1">IN4F17</strain>
        <tissue evidence="1">Whole Body</tissue>
    </source>
</reference>
<gene>
    <name evidence="1" type="ORF">LAZ67_17001987</name>
</gene>
<protein>
    <submittedName>
        <fullName evidence="1">Uncharacterized protein</fullName>
    </submittedName>
</protein>
<sequence>MKEKELKFLKCRHRERYSECHGQIKGQIFQFRQEHNDEIGQDYERDFSLDKNLIVEALVFSVVTYECEHWTFRKEERKIIEAFEIILNLLRTQNESKWIRKDIDNRMRVVVAGERQVGGSREGVGLAEGRGRAWEGLPSWLGSWEGAWRDQGAGLSPPLLLLLTSSVPPPSQGCTGLGESRTLGRGQGWLWDHRGHKGLGELLARAHHHC</sequence>
<organism evidence="1 2">
    <name type="scientific">Cordylochernes scorpioides</name>
    <dbReference type="NCBI Taxonomy" id="51811"/>
    <lineage>
        <taxon>Eukaryota</taxon>
        <taxon>Metazoa</taxon>
        <taxon>Ecdysozoa</taxon>
        <taxon>Arthropoda</taxon>
        <taxon>Chelicerata</taxon>
        <taxon>Arachnida</taxon>
        <taxon>Pseudoscorpiones</taxon>
        <taxon>Cheliferoidea</taxon>
        <taxon>Chernetidae</taxon>
        <taxon>Cordylochernes</taxon>
    </lineage>
</organism>
<dbReference type="Proteomes" id="UP001235939">
    <property type="component" value="Chromosome 17"/>
</dbReference>
<name>A0ABY6LEM9_9ARAC</name>
<evidence type="ECO:0000313" key="2">
    <source>
        <dbReference type="Proteomes" id="UP001235939"/>
    </source>
</evidence>
<accession>A0ABY6LEM9</accession>
<evidence type="ECO:0000313" key="1">
    <source>
        <dbReference type="EMBL" id="UYV79299.1"/>
    </source>
</evidence>
<dbReference type="EMBL" id="CP092879">
    <property type="protein sequence ID" value="UYV79299.1"/>
    <property type="molecule type" value="Genomic_DNA"/>
</dbReference>